<proteinExistence type="predicted"/>
<dbReference type="HOGENOM" id="CLU_172375_1_0_9"/>
<accession>A0A0B5ATI2</accession>
<evidence type="ECO:0000313" key="2">
    <source>
        <dbReference type="Proteomes" id="UP000031449"/>
    </source>
</evidence>
<dbReference type="EMBL" id="CP009416">
    <property type="protein sequence ID" value="AJD92032.1"/>
    <property type="molecule type" value="Genomic_DNA"/>
</dbReference>
<dbReference type="BioCyc" id="JESP1508404:G14D9-11995-MONOMER"/>
<organism evidence="1 2">
    <name type="scientific">Jeotgalibacillus malaysiensis</name>
    <dbReference type="NCBI Taxonomy" id="1508404"/>
    <lineage>
        <taxon>Bacteria</taxon>
        <taxon>Bacillati</taxon>
        <taxon>Bacillota</taxon>
        <taxon>Bacilli</taxon>
        <taxon>Bacillales</taxon>
        <taxon>Caryophanaceae</taxon>
        <taxon>Jeotgalibacillus</taxon>
    </lineage>
</organism>
<dbReference type="STRING" id="1508404.JMA_27150"/>
<keyword evidence="2" id="KW-1185">Reference proteome</keyword>
<evidence type="ECO:0000313" key="1">
    <source>
        <dbReference type="EMBL" id="AJD92032.1"/>
    </source>
</evidence>
<dbReference type="Proteomes" id="UP000031449">
    <property type="component" value="Chromosome"/>
</dbReference>
<dbReference type="KEGG" id="jeo:JMA_27150"/>
<gene>
    <name evidence="1" type="ORF">JMA_27150</name>
</gene>
<reference evidence="1 2" key="1">
    <citation type="submission" date="2014-08" db="EMBL/GenBank/DDBJ databases">
        <title>Complete genome of a marine bacteria Jeotgalibacillus malaysiensis.</title>
        <authorList>
            <person name="Yaakop A.S."/>
            <person name="Chan K.-G."/>
            <person name="Goh K.M."/>
        </authorList>
    </citation>
    <scope>NUCLEOTIDE SEQUENCE [LARGE SCALE GENOMIC DNA]</scope>
    <source>
        <strain evidence="1 2">D5</strain>
    </source>
</reference>
<dbReference type="OrthoDB" id="2051942at2"/>
<name>A0A0B5ATI2_9BACL</name>
<sequence>MRFNDVVNLLTVEVTYDDLGNPVDAKTERQVFANRMSVSTTEFYGDASNSLRPEKRFEVRTADYQDETELKHEGITYRISRTEYRGDFTRLTCERSVGDD</sequence>
<evidence type="ECO:0008006" key="3">
    <source>
        <dbReference type="Google" id="ProtNLM"/>
    </source>
</evidence>
<protein>
    <recommendedName>
        <fullName evidence="3">Phage head-tail adapter protein</fullName>
    </recommendedName>
</protein>
<dbReference type="AlphaFoldDB" id="A0A0B5ATI2"/>